<dbReference type="InterPro" id="IPR048967">
    <property type="entry name" value="Aquarius_insert"/>
</dbReference>
<gene>
    <name evidence="7" type="primary">AQR</name>
    <name evidence="7" type="ORF">T05_13004</name>
</gene>
<dbReference type="Pfam" id="PF13086">
    <property type="entry name" value="AAA_11"/>
    <property type="match status" value="1"/>
</dbReference>
<dbReference type="GO" id="GO:0004386">
    <property type="term" value="F:helicase activity"/>
    <property type="evidence" value="ECO:0007669"/>
    <property type="project" value="InterPro"/>
</dbReference>
<evidence type="ECO:0000256" key="1">
    <source>
        <dbReference type="ARBA" id="ARBA00009970"/>
    </source>
</evidence>
<dbReference type="SUPFAM" id="SSF52540">
    <property type="entry name" value="P-loop containing nucleoside triphosphate hydrolases"/>
    <property type="match status" value="1"/>
</dbReference>
<sequence length="6188" mass="712728">MPPPCDVWWDVMVPMLNPSRRSINAAYLGALSRVINANIEEFMKHDDEYNSFYNSFMILALEHLSSNLDKVSVADYSEVKIACKNGLKYLFLKERAVNSVELKYMIAVLKSCLTGESGLERTDIYYLVASIKKAKTPSSFSQPDRLAVGETAMSVVTGSLIHQVWFNHRDDRIDSDAAVCTNAKSADELISRFAYKSFVKNFTNENTLLAEELHCSELLLKHFMNFKVIRQMRAACQEAVKRNLPIWGSVSGDDGRSSTFSKLLEMNNICMLSVGCLGIAVAIDCEKESSTDPGRIEKAIVVANEVFNTRKFYAECEAVRLTVLNFVSNRILLIAKIVSEMLRYSKGIMKLSSWPLLLEIFCETMTSFNFSRPEFTADDDGTGGESIHLFSLVLQIMRTFLLTIFAANEYKLQANREFETAASRENVTKEEDDDNSEDTDPAIGRWLSAIFEEVPAMIDDELEKCKLKLESQQCIVADMITAFGKVMQLLEIAPRKQFIAGRYLFVPTESDAVTLADIVSDLCLLKNSESYKIEAAVLPLVQNLLCESVIDRSFILAFLNRFGINFESSGHLIWPLQLNSIKVNLLAYVVLCRFMSIDPFTNERIARPIWNRVMKTLELNYKCDNNQVDEPFDANIMHMNIEHMQFLLLLFYNEPAESRRELTLLSLRTLENLLLCDKSCAVALAVLSRLLQIVDCILRFDENPPVEYLKMVYENLFPVPIKSEDGELLPPETPTSVPEVVHCMKKSETMLGYFYGKGSCFFYNLYHDEPGNECRVRRIMFLGDDAILSRNLQLALADTQSRFLSSSWLRVDGSAPFAAYCCYYIRRILLYLAPSPEVTEICNVDRPLLYEHQSSCLLLLASRRCYLTPNVSVDFETTDDSDAAHKQRAEYLKRFDFRALFSCFMRCFDRRKKTVDEIEFEDSYLMENYQYGNCAVVVDLMLIELRCYLRDLLEYNDEPAFNFQLDFAETMNMVCLLVRQCVEIIRYLISCVDVPLQLREQSLSRWHKHCKQLLNIVGDYGPDVRLLHKEVVGAFSASLRKALRVFKWDEYGSGSSKGGDFFHHNYEEISHFFEVDQSAYISVVFSQHLENISGASIWDLLNSWKHVLFTASAVLHDYLNRCSPELSVSTEIWENLRRYFVLDTVLAFWPTKNACMERSFHLVEINRVSAFYEKFFNFLRHSVTTWVKPCSISEFIFANLLSYLKDEELGEKFFQNRSVVELIMPLTNLKSSAIINPIYVIKYLSVLLKIAINSLNRESLQGMSSSNTILKTKQTISALLNNATVLSDAMQVVFQHTSDFIEIEDQTKQRSHCESAFLVGVDFVNSLTLCLISLKEAEVGELARYFVHLFLSIDGVDEYFFNLPNSSTYSLEQPLNSAAVKWYCHLLRLAKLNPGNADLLIFEHFCAWVKKFLQMDSLRSVVENKYWKRDQMELMDLMLFLTCYFTFLIGPADAFLIRKDTSANGQLCTSSADDSDSVTNVQETNNENSKVVAIDCFAATRTGCCSFIVTGRHMCLQKKYYCYDCSVNGKWITVCSACAVKCHNDHDVVYVGNEEMFCQCTDTLKELCKASLNWRYYYSKYLHEMDAISNVHTISDANNIHSLNNECKSSTILFDRDCAFSFGELTTEKEFLKDKNAHFASIHKSMIRLFHLLRRAIIVTKEAITPVGHMERLTESFSQFMRRGIHSFETTRLITMRLAQLPAWRKQLVRDDDNLLLCRNCGENATERPKYFYKFCILNSRKSLIAVSAYKKCITVFPVKFPLSRAALKYKSGNWKIDVEKELEISLTFKPTFMQGINGNAAIFLIGGAYDVFIIALNYEGLLDSKKMLKLDMDNGETVRRAFWMPNSASEVVLVTTQRVSVYYLWYSYELPVYCYRLYSGAVADATVAYYEENCQSEKCLTRFIIIMSSDGRLYVENIGQSQTIPKQDRLKYLRDPLNFAHPDWQGVVVENLENCGLSVHYSHCLSTLFFSYSNGKNYYCSFSMGSLRNIRAVEFSDARKQLVNIKSWEDVDNLPGFICARPVEYGPILLKFDGPKILVDLQCFSSSPRVVDLKSCLVWEQHTQPVNNLVCTVIATLSATCSLTLWDVDDNCRNYWSGIPLTSSALCSTQFNQLEECAPSILSCRKSLYPAPVDIFERSSLLDNVKLFSEDVLDVATGGGWFINKQPLHFVKKTGAATLHICNTDKSMEISGVKVYIDCSEKERVPSFLAVANQLKYVSSDVSRWYDFPLTYEESVNCCSEITLWVGECSGDIMMVHSVHLYGRSRRLQLSALCDNLTDSRQFSTFGKDDSTVLELFNGLHCKQQYTMACVGLQKAELLMGAVCNFIRLYHMNDGMQERKKFFFKNLNLNLDKFHQLLTFNSTLFLKNQAKCFIDHFLSMPDMNRVRIYKQMLKNMEFLLSDPEILDMIVKRLRKMVEKRPMNFLRLVFRNNGDSQLLDRLMVLFWEAVVNRKHFADTAPIGSVVFHNMKSFVGCIVDILFSSMHLASFAQLKKFCAILSDMLIGDRTERHLSYMCSQAIQRNVLQAVGYFCHKQFYCENGVQCEEVSDSQDGQEHASELFTVDVISLKEDDIVNYDFSTLGDYLQKMKRHASNQDSHSVLFPEEQQGSAMNFRLMVDTSNFTSLGEHTDKGLLIFSSDNYQFNILLMLHYLTPYFGECSGVENIHFLQTLLALISAVDASNLKYAKPFLSLVRMWISFIDFKNSFCQRTPEAEANLMKLRFINILLNRMNDKISGTIFSFLMDEGILSFCYDVLENMHPKLANLVINDELDDEKDVVVGHHFADDLWPFFLHDYVEKNDSNLFVLFDQLAVEIALRLPYQLKRLVVRPEVKERLFSSNWIHLLIKYVRCMKASNLCIQVRKLLIYICGSAELCRWHTDRCIFDDMLNNVLRHSRYIFSERTCVSASQLNNVYHLQMCSMMWRLKICLRIATGRPLSFQKFLLANCKILQELLFAVAVRIHRNITKCILSLLSVAFDAGSNNTVSGSFAFSPEMARTLAIAVITNSGFSALEQFLSTLVLHTREGPQNIEPMQFFQNLMKFAPAHLAKDFVLYMWRKIVPRFAEYGCRLVHLIPLLSETLVFLTDSEVKIIMNDIVDYFTEERQALLTDPIFALYSKIGKQIPIDGFSFDKRPCFACHRHLTSSTELELSTLVKFAWYNSTTEFLELRCAYEIERIVLTITQKMPVKMIKHMRVYYSSRESLSYVDITTMSYWSLAMNCELVKDQQTVVIDFAVPITARYLLIHYCEFYHIKPKPPPLQTFFNCENCMNSYPDLCTGCAHVNLVCESCDEVNMNERAFLCRFCGRSPHATLNYTVRARESASLSPVTNRSDVQSALQEGNLLLAKIENALTAMANELKEVEQLLEVSVLSAEHDVSEGTETQASTENSVNQNVMKASRYEEYLNMYQSRCKSIHRAIILNYETLILKRMAVFEFEHGKLDDSSLTSQYLKCRTSCYCCTLWSCNAVLILIDQLLRKVNFDISLFTSNVVTNAFYFFSHLRKYYCFPVKQGFHGKIVTIVLNCTPLRSDLVCQSILYNLSQKYNFISFDISQRLAEKLFYLLVNGTNDCIGDYLDIMYNCAIAEGRSSDVWSTTMADVFKVALCREQTPTAQSILGVCLKLFASCKFIFLNAEENPRLNYTDADSSEYGDLANLKCDLRQIFKSVIEKPPYRKVQSVSIHGFIAIVIKLLTYEYSRFIRKMTAKYLLTLMNEPGTLRVKIFENLLNRMIPLLSKCEDRIDEFFGLLSELFDDPSWRSFFFRRGFFSTFLQVTSREVERLHKLDRSPLSQVDLDYGCLLLNVLKIFDKMRSYDELKDHLNRRAGATFLYGHAVLRSLVFKRSGSVEYAQVYFKVLMDCMKSGGAALVRSYAEAAFELLRSESAARNWQHVLHICDSIRSVIYPETKRVEQFQIRILQDSFQENYLRSSLHNRIYLSTDNGMGPRMRDIKNKICRDCQMIPFIEDDNTLELIVLGKVIALYLDVAEVYKYLWLPERGRSPMIITYRIRGLSDGAGEEYVWELPTTEETDLSSVALIHQIRGEAALVKCLDAVDVFEKHGVCSVIVDLLRIASMVRENRLALLSPEINAIPVIMTKVLLILMDDIKMQGMISDTMLRIICRLYEDADLFSAPEFEKFSRYPLTELVISLMDVVRNKRKSIDERSEELVMRAVALVTMGNKERIDAVLEYFDTFTDFSRYDKSSTPDEQKMGRMLCFFANGLPVLLFVESANGSRIREAFFNRGFTRRAVDYLSNNCPSVVHQLSSSSSEMEAFLRKPALDYVVKFLNDICRSCELNQVLVADNCLSIVHTLELTPNNERNLGNLSHQLMVQLNENRMTSHKVAAVRERTRLAKKTIATESRKVQLTKLGMRMSKDGIVQIASSVYLNVDLPDEGHFACVICQEGFHVSPHQEMGIYVFMKSLSVRDVLLDSVDGFIPDLVGPSTVTQFNLVHYQCHSNSVEHASSFRYEWDSARLHNANTLCNAILPYPGPEIELNEQLFMMKRYEMQFNEVFPGKLLSCDLVINDLKCLLIRFCWKKSFSTDSHGGGPESNMHLIPYMLYLAGLTLIARDKDDDDDGNRLRSNLSQFLANGSEFWFANAFDANGLFFQSTLFILYHDHAAWAAHRLDILKRFICAGHHHALFHQDSQKEEPIEFKNYIPYLIYFALINSIYTHMFKSVSSVLPGTDDSWLKLLLMYISANYLDLYDSSTQLFTTYENHLLRFTSFFEFCRICGLLESIPDPDAFFNNCLSMLPSEFGNRRPGASTMKSKRSVPTVEEMAHEKLTRIAASYWANFGNAHRPFSAKVVADIYKNELLEKNFAVRPIVLLEFSQYLERFLWPNFDVNTATVEHVMSILVMANEKIRECVPLWPIFFTREKEFEKFFTRVLEMSLDDELLTIAEQLHVVIFLNHCFTSVEIVSIRTVVQKIISLPMWICLPEAAREQCLNENMKLKKYWKYSQKQFDKLDEESKRKTLFYWRYICDLIKKFLKILHSIPPEDEQCDLNSIRYCERFLEMLIDMESLLPIRRFLNVVLLESRILCHGALSTLVKRQDGGLFTELLSTLKRCVYFEIDDLTGESLTQKDMTIIHVERITKLQELVFQKYKEKMKTFYLSTVSEVDNRKNLFKYFSVLSDEELLNLCVDLNLVDPNNTDDSTLNRPLLMEMMVCHHEKQPSQLDRINEMSLYPSEEILWNEKMVPVGYFKNATCLALPKLGLQFLTLYDYLLRNFTLFRLESTYEIRLDIEDAIFRMQPWKHEIEPNTLVCGGWARMALPIMHFVVIEVGRPRVGEKAPSVVRADVQLMLDVRQDVRTEWESAPNRRGIFVTIFTFFPIVDLRKHDVGFLLTIRPTALPGTLYCPSEPFLPQIPVVYVRGCEIEGMLGVDGNVIEEYAPPEAKLGFTNNVRTFRVLLDCQQYRLDMMQHEKGGEDVYQTFNVFVRRKPKENNFKAVLGTIRQLMNSDCVVPSWFNDLLLGYGDPSVAHYSKMEKQFTVLNFDDTFLSVEHVKESFPDEYEIIANENDLKPPYRISVDETDKKVCIFQEKDESRGPYPFCRRRFNAVLFTKAQVDGIYSGMQHGLTVIVGPPGTGKTDVAAQIINNIYHGWPSERTLVVAHSNQALNYLFQKITERDVDERHLLRLGHGEEFLGMGKDFSREGRVNHILEKRLQLLGQVERLQKSIQVVGGDVAYSCETALYFYEYQLQPRWFEFQRKSKQLRRVGEIFPFGAFFDDLDGPLFLADDGDEEEGELNYEQNMQIAHSCWNYIRNIFDQLAEFRAFESLRTRYDRVEYLLTSQAKVIAMTCTHAALRRKEFVDMYFHYDNLIVEEAAQILEIETFIPFLLQPTVQGKNRLRRLVLIGDHYQLPPVVKSPALRRYSRMEQSMFTRLVRLGVRTIHLDKQGRARQQLAALYSWRYDNLGNLPHVLANEEFLTANAGFAHPFQLVDVDDFNGDGETTPVAYFYQNLAEAEYAVAIFMYMRIVGYPAEKITILTTYNGQKHLIRDVLRKRCASNIFFGKPAKVTTVDKYQGEQNDYIILSLVRTEAVGHIRDVRRLVVAFSRGRLGLYVLARVSLFENCFELTPAFRMFENRPRKLIIIPNETWPTKRLVNEPSPYSELTIDGMSQMVNFVYDLYVSNFNVIRTEQMKQHGESLTPTESCLPVLLDNEKDEVKPPEEENQQAEDSAIVFEVLDE</sequence>
<keyword evidence="2" id="KW-0479">Metal-binding</keyword>
<evidence type="ECO:0000256" key="4">
    <source>
        <dbReference type="ARBA" id="ARBA00022833"/>
    </source>
</evidence>
<evidence type="ECO:0000256" key="3">
    <source>
        <dbReference type="ARBA" id="ARBA00022771"/>
    </source>
</evidence>
<keyword evidence="3 5" id="KW-0863">Zinc-finger</keyword>
<dbReference type="GO" id="GO:0008270">
    <property type="term" value="F:zinc ion binding"/>
    <property type="evidence" value="ECO:0007669"/>
    <property type="project" value="UniProtKB-KW"/>
</dbReference>
<evidence type="ECO:0000313" key="7">
    <source>
        <dbReference type="EMBL" id="KRX45260.1"/>
    </source>
</evidence>
<dbReference type="InterPro" id="IPR003126">
    <property type="entry name" value="Znf_UBR"/>
</dbReference>
<evidence type="ECO:0000256" key="5">
    <source>
        <dbReference type="PROSITE-ProRule" id="PRU01388"/>
    </source>
</evidence>
<dbReference type="SMART" id="SM00396">
    <property type="entry name" value="ZnF_UBR1"/>
    <property type="match status" value="1"/>
</dbReference>
<dbReference type="OrthoDB" id="1879at2759"/>
<name>A0A0V0U217_9BILA</name>
<accession>A0A0V0U217</accession>
<dbReference type="Pfam" id="PF13087">
    <property type="entry name" value="AAA_12"/>
    <property type="match status" value="1"/>
</dbReference>
<dbReference type="InterPro" id="IPR048966">
    <property type="entry name" value="Aquarius_b-barrel"/>
</dbReference>
<proteinExistence type="inferred from homology"/>
<dbReference type="PANTHER" id="PTHR21725:SF1">
    <property type="entry name" value="E3 UBIQUITIN-PROTEIN LIGASE UBR4"/>
    <property type="match status" value="1"/>
</dbReference>
<dbReference type="InterPro" id="IPR045189">
    <property type="entry name" value="UBR4-like"/>
</dbReference>
<dbReference type="EMBL" id="JYDJ01000079">
    <property type="protein sequence ID" value="KRX45260.1"/>
    <property type="molecule type" value="Genomic_DNA"/>
</dbReference>
<dbReference type="Pfam" id="PF21144">
    <property type="entry name" value="Aquarius_N_3rd"/>
    <property type="match status" value="1"/>
</dbReference>
<feature type="region of interest" description="UBR4 E3 catalytic module" evidence="5">
    <location>
        <begin position="4274"/>
        <end position="4750"/>
    </location>
</feature>
<dbReference type="InterPro" id="IPR025704">
    <property type="entry name" value="E3_Ub_ligase_UBR4_C"/>
</dbReference>
<dbReference type="Pfam" id="PF21143">
    <property type="entry name" value="Aquarius_N_2nd"/>
    <property type="match status" value="2"/>
</dbReference>
<dbReference type="PROSITE" id="PS52043">
    <property type="entry name" value="UBR4_E3"/>
    <property type="match status" value="1"/>
</dbReference>
<keyword evidence="8" id="KW-1185">Reference proteome</keyword>
<dbReference type="PANTHER" id="PTHR21725">
    <property type="entry name" value="E3 UBIQUITIN-PROTEIN LIGASE UBR4"/>
    <property type="match status" value="1"/>
</dbReference>
<dbReference type="CDD" id="cd18808">
    <property type="entry name" value="SF1_C_Upf1"/>
    <property type="match status" value="1"/>
</dbReference>
<evidence type="ECO:0000256" key="2">
    <source>
        <dbReference type="ARBA" id="ARBA00022723"/>
    </source>
</evidence>
<dbReference type="Gene3D" id="3.40.50.300">
    <property type="entry name" value="P-loop containing nucleotide triphosphate hydrolases"/>
    <property type="match status" value="2"/>
</dbReference>
<dbReference type="STRING" id="144512.A0A0V0U217"/>
<dbReference type="CDD" id="cd19671">
    <property type="entry name" value="UBR-box_UBR4_5_6_7"/>
    <property type="match status" value="1"/>
</dbReference>
<dbReference type="InterPro" id="IPR047187">
    <property type="entry name" value="SF1_C_Upf1"/>
</dbReference>
<dbReference type="Pfam" id="PF16399">
    <property type="entry name" value="Aquarius_N_1st"/>
    <property type="match status" value="1"/>
</dbReference>
<evidence type="ECO:0000259" key="6">
    <source>
        <dbReference type="SMART" id="SM00396"/>
    </source>
</evidence>
<dbReference type="InterPro" id="IPR027417">
    <property type="entry name" value="P-loop_NTPase"/>
</dbReference>
<comment type="similarity">
    <text evidence="1 5">Belongs to the UBR4 family.</text>
</comment>
<organism evidence="7 8">
    <name type="scientific">Trichinella murrelli</name>
    <dbReference type="NCBI Taxonomy" id="144512"/>
    <lineage>
        <taxon>Eukaryota</taxon>
        <taxon>Metazoa</taxon>
        <taxon>Ecdysozoa</taxon>
        <taxon>Nematoda</taxon>
        <taxon>Enoplea</taxon>
        <taxon>Dorylaimia</taxon>
        <taxon>Trichinellida</taxon>
        <taxon>Trichinellidae</taxon>
        <taxon>Trichinella</taxon>
    </lineage>
</organism>
<reference evidence="7 8" key="1">
    <citation type="submission" date="2015-01" db="EMBL/GenBank/DDBJ databases">
        <title>Evolution of Trichinella species and genotypes.</title>
        <authorList>
            <person name="Korhonen P.K."/>
            <person name="Edoardo P."/>
            <person name="Giuseppe L.R."/>
            <person name="Gasser R.B."/>
        </authorList>
    </citation>
    <scope>NUCLEOTIDE SEQUENCE [LARGE SCALE GENOMIC DNA]</scope>
    <source>
        <strain evidence="7">ISS417</strain>
    </source>
</reference>
<dbReference type="CDD" id="cd17935">
    <property type="entry name" value="EEXXQc_AQR"/>
    <property type="match status" value="1"/>
</dbReference>
<comment type="caution">
    <text evidence="7">The sequence shown here is derived from an EMBL/GenBank/DDBJ whole genome shotgun (WGS) entry which is preliminary data.</text>
</comment>
<dbReference type="InterPro" id="IPR041679">
    <property type="entry name" value="DNA2/NAM7-like_C"/>
</dbReference>
<keyword evidence="4" id="KW-0862">Zinc</keyword>
<evidence type="ECO:0000313" key="8">
    <source>
        <dbReference type="Proteomes" id="UP000055048"/>
    </source>
</evidence>
<feature type="domain" description="UBR-type" evidence="6">
    <location>
        <begin position="1503"/>
        <end position="1572"/>
    </location>
</feature>
<dbReference type="InterPro" id="IPR032174">
    <property type="entry name" value="Aquarius_N"/>
</dbReference>
<protein>
    <submittedName>
        <fullName evidence="7">Intron-binding protein aquarius</fullName>
    </submittedName>
</protein>
<dbReference type="Pfam" id="PF13764">
    <property type="entry name" value="E3_UbLigase_R4"/>
    <property type="match status" value="1"/>
</dbReference>
<dbReference type="FunFam" id="3.40.50.300:FF:002863">
    <property type="entry name" value="Pre-mRNA-splicing factor cwf11"/>
    <property type="match status" value="1"/>
</dbReference>
<dbReference type="Proteomes" id="UP000055048">
    <property type="component" value="Unassembled WGS sequence"/>
</dbReference>
<dbReference type="InterPro" id="IPR041677">
    <property type="entry name" value="DNA2/NAM7_AAA_11"/>
</dbReference>